<dbReference type="Proteomes" id="UP000003986">
    <property type="component" value="Unassembled WGS sequence"/>
</dbReference>
<reference evidence="2" key="1">
    <citation type="submission" date="2008-10" db="EMBL/GenBank/DDBJ databases">
        <authorList>
            <person name="Molnar K."/>
        </authorList>
    </citation>
    <scope>NUCLEOTIDE SEQUENCE [LARGE SCALE GENOMIC DNA]</scope>
    <source>
        <strain evidence="2">NRRL 15998</strain>
    </source>
</reference>
<dbReference type="AlphaFoldDB" id="D6ABL0"/>
<protein>
    <submittedName>
        <fullName evidence="1">Predicted protein</fullName>
    </submittedName>
</protein>
<evidence type="ECO:0000313" key="2">
    <source>
        <dbReference type="Proteomes" id="UP000003986"/>
    </source>
</evidence>
<name>D6ABL0_STRFL</name>
<organism evidence="1 2">
    <name type="scientific">Streptomyces filamentosus NRRL 15998</name>
    <dbReference type="NCBI Taxonomy" id="457431"/>
    <lineage>
        <taxon>Bacteria</taxon>
        <taxon>Bacillati</taxon>
        <taxon>Actinomycetota</taxon>
        <taxon>Actinomycetes</taxon>
        <taxon>Kitasatosporales</taxon>
        <taxon>Streptomycetaceae</taxon>
        <taxon>Streptomyces</taxon>
    </lineage>
</organism>
<proteinExistence type="predicted"/>
<sequence length="56" mass="6143">MPGVRTGAAVVADRAMGCPSKVRELGFGENYRLFDGTDSLKQNLDIRRIILGWGHP</sequence>
<gene>
    <name evidence="1" type="ORF">SSGG_03882</name>
</gene>
<reference evidence="2" key="2">
    <citation type="submission" date="2008-12" db="EMBL/GenBank/DDBJ databases">
        <title>Annotation of Streptomyces roseosporus strain NRRL 15998.</title>
        <authorList>
            <consortium name="The Broad Institute Genome Sequencing Platform"/>
            <consortium name="Broad Institute Microbial Sequencing Center"/>
            <person name="Fischbach M."/>
            <person name="Ward D."/>
            <person name="Young S."/>
            <person name="Kodira C.D."/>
            <person name="Zeng Q."/>
            <person name="Koehrsen M."/>
            <person name="Godfrey P."/>
            <person name="Alvarado L."/>
            <person name="Berlin A.M."/>
            <person name="Borenstein D."/>
            <person name="Chen Z."/>
            <person name="Engels R."/>
            <person name="Freedman E."/>
            <person name="Gellesch M."/>
            <person name="Goldberg J."/>
            <person name="Griggs A."/>
            <person name="Gujja S."/>
            <person name="Heiman D.I."/>
            <person name="Hepburn T.A."/>
            <person name="Howarth C."/>
            <person name="Jen D."/>
            <person name="Larson L."/>
            <person name="Lewis B."/>
            <person name="Mehta T."/>
            <person name="Park D."/>
            <person name="Pearson M."/>
            <person name="Roberts A."/>
            <person name="Saif S."/>
            <person name="Shea T.D."/>
            <person name="Shenoy N."/>
            <person name="Sisk P."/>
            <person name="Stolte C."/>
            <person name="Sykes S.N."/>
            <person name="Walk T."/>
            <person name="White J."/>
            <person name="Yandava C."/>
            <person name="Straight P."/>
            <person name="Clardy J."/>
            <person name="Hung D."/>
            <person name="Kolter R."/>
            <person name="Mekalanos J."/>
            <person name="Walker S."/>
            <person name="Walsh C.T."/>
            <person name="Wieland B.L.C."/>
            <person name="Ilzarbe M."/>
            <person name="Galagan J."/>
            <person name="Nusbaum C."/>
            <person name="Birren B."/>
        </authorList>
    </citation>
    <scope>NUCLEOTIDE SEQUENCE [LARGE SCALE GENOMIC DNA]</scope>
    <source>
        <strain evidence="2">NRRL 15998</strain>
    </source>
</reference>
<accession>D6ABL0</accession>
<dbReference type="EMBL" id="DS999644">
    <property type="protein sequence ID" value="EFE76515.2"/>
    <property type="molecule type" value="Genomic_DNA"/>
</dbReference>
<evidence type="ECO:0000313" key="1">
    <source>
        <dbReference type="EMBL" id="EFE76515.2"/>
    </source>
</evidence>